<gene>
    <name evidence="6" type="ORF">DM39_1976</name>
</gene>
<dbReference type="KEGG" id="bcen:DM39_1976"/>
<proteinExistence type="predicted"/>
<evidence type="ECO:0000313" key="6">
    <source>
        <dbReference type="EMBL" id="AIO31083.1"/>
    </source>
</evidence>
<feature type="transmembrane region" description="Helical" evidence="5">
    <location>
        <begin position="82"/>
        <end position="99"/>
    </location>
</feature>
<evidence type="ECO:0000256" key="3">
    <source>
        <dbReference type="ARBA" id="ARBA00022989"/>
    </source>
</evidence>
<reference evidence="6 7" key="1">
    <citation type="submission" date="2014-05" db="EMBL/GenBank/DDBJ databases">
        <authorList>
            <person name="Bishop-Lilly K.A."/>
            <person name="Broomall S.M."/>
            <person name="Chain P.S."/>
            <person name="Chertkov O."/>
            <person name="Coyne S.R."/>
            <person name="Daligault H.E."/>
            <person name="Davenport K.W."/>
            <person name="Erkkila T."/>
            <person name="Frey K.G."/>
            <person name="Gibbons H.S."/>
            <person name="Gu W."/>
            <person name="Jaissle J."/>
            <person name="Johnson S.L."/>
            <person name="Koroleva G.I."/>
            <person name="Ladner J.T."/>
            <person name="Lo C.-C."/>
            <person name="Minogue T.D."/>
            <person name="Munk C."/>
            <person name="Palacios G.F."/>
            <person name="Redden C.L."/>
            <person name="Rosenzweig C.N."/>
            <person name="Scholz M.B."/>
            <person name="Teshima H."/>
            <person name="Xu Y."/>
        </authorList>
    </citation>
    <scope>NUCLEOTIDE SEQUENCE [LARGE SCALE GENOMIC DNA]</scope>
    <source>
        <strain evidence="6 7">DDS 22E-1</strain>
    </source>
</reference>
<feature type="transmembrane region" description="Helical" evidence="5">
    <location>
        <begin position="60"/>
        <end position="77"/>
    </location>
</feature>
<sequence>MSVKVTVPAADSNQPSKFRNRTLWALQILAVLFFLAAGVSKLAGAKYNVVVFDKVGFGQWFRYFAGILEIVGAGMLLTPRFATLGGSLLAVVMAGAIIADRLALGGTGIPALIALVVVATIAWFRRSALTLPIRTSRRVNES</sequence>
<dbReference type="Proteomes" id="UP000029413">
    <property type="component" value="Chromosome 1"/>
</dbReference>
<evidence type="ECO:0000313" key="7">
    <source>
        <dbReference type="Proteomes" id="UP000029413"/>
    </source>
</evidence>
<dbReference type="Pfam" id="PF13564">
    <property type="entry name" value="DoxX_2"/>
    <property type="match status" value="1"/>
</dbReference>
<evidence type="ECO:0000256" key="2">
    <source>
        <dbReference type="ARBA" id="ARBA00022692"/>
    </source>
</evidence>
<dbReference type="EMBL" id="CP007783">
    <property type="protein sequence ID" value="AIO31083.1"/>
    <property type="molecule type" value="Genomic_DNA"/>
</dbReference>
<dbReference type="GO" id="GO:0016020">
    <property type="term" value="C:membrane"/>
    <property type="evidence" value="ECO:0007669"/>
    <property type="project" value="UniProtKB-SubCell"/>
</dbReference>
<accession>A0AAN0VKS7</accession>
<keyword evidence="7" id="KW-1185">Reference proteome</keyword>
<dbReference type="AlphaFoldDB" id="A0AAN0VKS7"/>
<feature type="transmembrane region" description="Helical" evidence="5">
    <location>
        <begin position="105"/>
        <end position="124"/>
    </location>
</feature>
<comment type="subcellular location">
    <subcellularLocation>
        <location evidence="1">Membrane</location>
        <topology evidence="1">Multi-pass membrane protein</topology>
    </subcellularLocation>
</comment>
<dbReference type="InterPro" id="IPR032808">
    <property type="entry name" value="DoxX"/>
</dbReference>
<keyword evidence="4 5" id="KW-0472">Membrane</keyword>
<keyword evidence="2 5" id="KW-0812">Transmembrane</keyword>
<feature type="transmembrane region" description="Helical" evidence="5">
    <location>
        <begin position="22"/>
        <end position="40"/>
    </location>
</feature>
<organism evidence="6 7">
    <name type="scientific">Burkholderia cenocepacia</name>
    <dbReference type="NCBI Taxonomy" id="95486"/>
    <lineage>
        <taxon>Bacteria</taxon>
        <taxon>Pseudomonadati</taxon>
        <taxon>Pseudomonadota</taxon>
        <taxon>Betaproteobacteria</taxon>
        <taxon>Burkholderiales</taxon>
        <taxon>Burkholderiaceae</taxon>
        <taxon>Burkholderia</taxon>
        <taxon>Burkholderia cepacia complex</taxon>
    </lineage>
</organism>
<name>A0AAN0VKS7_9BURK</name>
<evidence type="ECO:0000256" key="1">
    <source>
        <dbReference type="ARBA" id="ARBA00004141"/>
    </source>
</evidence>
<evidence type="ECO:0000256" key="4">
    <source>
        <dbReference type="ARBA" id="ARBA00023136"/>
    </source>
</evidence>
<protein>
    <submittedName>
        <fullName evidence="6">DoxX-like family protein</fullName>
    </submittedName>
</protein>
<evidence type="ECO:0000256" key="5">
    <source>
        <dbReference type="SAM" id="Phobius"/>
    </source>
</evidence>
<keyword evidence="3 5" id="KW-1133">Transmembrane helix</keyword>